<dbReference type="GO" id="GO:0016042">
    <property type="term" value="P:lipid catabolic process"/>
    <property type="evidence" value="ECO:0007669"/>
    <property type="project" value="UniProtKB-KW"/>
</dbReference>
<dbReference type="SUPFAM" id="SSF48619">
    <property type="entry name" value="Phospholipase A2, PLA2"/>
    <property type="match status" value="1"/>
</dbReference>
<reference evidence="14" key="1">
    <citation type="journal article" date="2020" name="Ecol. Evol.">
        <title>Genome structure and content of the rice root-knot nematode (Meloidogyne graminicola).</title>
        <authorList>
            <person name="Phan N.T."/>
            <person name="Danchin E.G.J."/>
            <person name="Klopp C."/>
            <person name="Perfus-Barbeoch L."/>
            <person name="Kozlowski D.K."/>
            <person name="Koutsovoulos G.D."/>
            <person name="Lopez-Roques C."/>
            <person name="Bouchez O."/>
            <person name="Zahm M."/>
            <person name="Besnard G."/>
            <person name="Bellafiore S."/>
        </authorList>
    </citation>
    <scope>NUCLEOTIDE SEQUENCE</scope>
    <source>
        <strain evidence="14">VN-18</strain>
    </source>
</reference>
<dbReference type="Pfam" id="PF00068">
    <property type="entry name" value="Phospholip_A2_1"/>
    <property type="match status" value="1"/>
</dbReference>
<dbReference type="InterPro" id="IPR036444">
    <property type="entry name" value="PLipase_A2_dom_sf"/>
</dbReference>
<dbReference type="InterPro" id="IPR001211">
    <property type="entry name" value="PLA2"/>
</dbReference>
<evidence type="ECO:0000259" key="13">
    <source>
        <dbReference type="SMART" id="SM00085"/>
    </source>
</evidence>
<evidence type="ECO:0000313" key="14">
    <source>
        <dbReference type="EMBL" id="KAF7627206.1"/>
    </source>
</evidence>
<evidence type="ECO:0000256" key="4">
    <source>
        <dbReference type="ARBA" id="ARBA00022723"/>
    </source>
</evidence>
<name>A0A8S9ZB84_9BILA</name>
<comment type="similarity">
    <text evidence="12">Belongs to the phospholipase A2 family.</text>
</comment>
<evidence type="ECO:0000256" key="2">
    <source>
        <dbReference type="ARBA" id="ARBA00013278"/>
    </source>
</evidence>
<keyword evidence="9 11" id="KW-1015">Disulfide bond</keyword>
<dbReference type="SMART" id="SM00085">
    <property type="entry name" value="PA2c"/>
    <property type="match status" value="1"/>
</dbReference>
<accession>A0A8S9ZB84</accession>
<dbReference type="AlphaFoldDB" id="A0A8S9ZB84"/>
<gene>
    <name evidence="14" type="ORF">Mgra_00009488</name>
</gene>
<feature type="binding site" evidence="10">
    <location>
        <position position="243"/>
    </location>
    <ligand>
        <name>Ca(2+)</name>
        <dbReference type="ChEBI" id="CHEBI:29108"/>
    </ligand>
</feature>
<organism evidence="14 15">
    <name type="scientific">Meloidogyne graminicola</name>
    <dbReference type="NCBI Taxonomy" id="189291"/>
    <lineage>
        <taxon>Eukaryota</taxon>
        <taxon>Metazoa</taxon>
        <taxon>Ecdysozoa</taxon>
        <taxon>Nematoda</taxon>
        <taxon>Chromadorea</taxon>
        <taxon>Rhabditida</taxon>
        <taxon>Tylenchina</taxon>
        <taxon>Tylenchomorpha</taxon>
        <taxon>Tylenchoidea</taxon>
        <taxon>Meloidogynidae</taxon>
        <taxon>Meloidogyninae</taxon>
        <taxon>Meloidogyne</taxon>
    </lineage>
</organism>
<keyword evidence="8" id="KW-0443">Lipid metabolism</keyword>
<dbReference type="GO" id="GO:0050482">
    <property type="term" value="P:arachidonate secretion"/>
    <property type="evidence" value="ECO:0007669"/>
    <property type="project" value="InterPro"/>
</dbReference>
<evidence type="ECO:0000256" key="9">
    <source>
        <dbReference type="ARBA" id="ARBA00023157"/>
    </source>
</evidence>
<keyword evidence="7" id="KW-0442">Lipid degradation</keyword>
<evidence type="ECO:0000256" key="5">
    <source>
        <dbReference type="ARBA" id="ARBA00022801"/>
    </source>
</evidence>
<dbReference type="OrthoDB" id="5839847at2759"/>
<sequence length="505" mass="58607">MERQNVIVVRHIFFCDTCGGNIKKNDVGYWGTNVALLICYESQFGLNKIGGNWKPNERFIVEKTSRFKLCQNCIEEGKCKNNNNNEWNGLLINKNNNNGIIELESDIINKKISLETINIGEIILYFTFCWGEANDGSKCKEINNKFSKLSSNVKDAIILLKLDIILFGINIETEPLVEERNVWLNLIGCKKENKTLINVTNLNEPNKTTEILPTTEITTTTTKLMPTCPIKHNPIKYNNYGCYCGKDNTKGTPFDEIDKCCQLHDKCYLNINECNLNNFDIFTESMHNWNNYKYSCEGNEYFIKKLKEYLKTNILINNPVIDNNFYCDKSKNNACQYEHCFCDAILISCLANYEFNFTVPCWETFIETAESSLVESFKNLKQNILINKIYMEGNFSLLKNWVESVKNGELEINLNELEIALKYTDGYIKASNEIDNSSNQSLSAINKLENKKSIYAQDILDAFIIFHKLIHEYRNFRKQNEFSKFLNFIGKEQDKYILKLKQENN</sequence>
<feature type="disulfide bond" evidence="11">
    <location>
        <begin position="244"/>
        <end position="261"/>
    </location>
</feature>
<evidence type="ECO:0000256" key="3">
    <source>
        <dbReference type="ARBA" id="ARBA00022525"/>
    </source>
</evidence>
<evidence type="ECO:0000256" key="12">
    <source>
        <dbReference type="RuleBase" id="RU003654"/>
    </source>
</evidence>
<dbReference type="PROSITE" id="PS00118">
    <property type="entry name" value="PA2_HIS"/>
    <property type="match status" value="1"/>
</dbReference>
<comment type="cofactor">
    <cofactor evidence="10">
        <name>Ca(2+)</name>
        <dbReference type="ChEBI" id="CHEBI:29108"/>
    </cofactor>
    <text evidence="10">Binds 1 Ca(2+) ion per subunit.</text>
</comment>
<evidence type="ECO:0000256" key="8">
    <source>
        <dbReference type="ARBA" id="ARBA00023098"/>
    </source>
</evidence>
<protein>
    <recommendedName>
        <fullName evidence="2">phospholipase A2</fullName>
        <ecNumber evidence="2">3.1.1.4</ecNumber>
    </recommendedName>
</protein>
<dbReference type="EMBL" id="JABEBT010000161">
    <property type="protein sequence ID" value="KAF7627206.1"/>
    <property type="molecule type" value="Genomic_DNA"/>
</dbReference>
<keyword evidence="4 10" id="KW-0479">Metal-binding</keyword>
<comment type="subcellular location">
    <subcellularLocation>
        <location evidence="1">Secreted</location>
    </subcellularLocation>
</comment>
<dbReference type="InterPro" id="IPR016090">
    <property type="entry name" value="PLA2-like_dom"/>
</dbReference>
<proteinExistence type="inferred from homology"/>
<feature type="binding site" evidence="10">
    <location>
        <position position="265"/>
    </location>
    <ligand>
        <name>Ca(2+)</name>
        <dbReference type="ChEBI" id="CHEBI:29108"/>
    </ligand>
</feature>
<keyword evidence="15" id="KW-1185">Reference proteome</keyword>
<dbReference type="Gene3D" id="1.20.90.10">
    <property type="entry name" value="Phospholipase A2 domain"/>
    <property type="match status" value="1"/>
</dbReference>
<dbReference type="GO" id="GO:0005576">
    <property type="term" value="C:extracellular region"/>
    <property type="evidence" value="ECO:0007669"/>
    <property type="project" value="UniProtKB-SubCell"/>
</dbReference>
<evidence type="ECO:0000256" key="6">
    <source>
        <dbReference type="ARBA" id="ARBA00022837"/>
    </source>
</evidence>
<dbReference type="PANTHER" id="PTHR11716">
    <property type="entry name" value="PHOSPHOLIPASE A2 FAMILY MEMBER"/>
    <property type="match status" value="1"/>
</dbReference>
<dbReference type="PANTHER" id="PTHR11716:SF47">
    <property type="entry name" value="PHOSPHOLIPASE A2-ALPHA"/>
    <property type="match status" value="1"/>
</dbReference>
<dbReference type="EC" id="3.1.1.4" evidence="2"/>
<feature type="binding site" evidence="10">
    <location>
        <position position="245"/>
    </location>
    <ligand>
        <name>Ca(2+)</name>
        <dbReference type="ChEBI" id="CHEBI:29108"/>
    </ligand>
</feature>
<dbReference type="GO" id="GO:0004623">
    <property type="term" value="F:phospholipase A2 activity"/>
    <property type="evidence" value="ECO:0007669"/>
    <property type="project" value="UniProtKB-EC"/>
</dbReference>
<evidence type="ECO:0000256" key="11">
    <source>
        <dbReference type="PIRSR" id="PIRSR601211-3"/>
    </source>
</evidence>
<feature type="domain" description="Phospholipase A2-like central" evidence="13">
    <location>
        <begin position="223"/>
        <end position="362"/>
    </location>
</feature>
<dbReference type="Proteomes" id="UP000605970">
    <property type="component" value="Unassembled WGS sequence"/>
</dbReference>
<dbReference type="GO" id="GO:0005509">
    <property type="term" value="F:calcium ion binding"/>
    <property type="evidence" value="ECO:0007669"/>
    <property type="project" value="InterPro"/>
</dbReference>
<evidence type="ECO:0000256" key="1">
    <source>
        <dbReference type="ARBA" id="ARBA00004613"/>
    </source>
</evidence>
<dbReference type="GO" id="GO:0006644">
    <property type="term" value="P:phospholipid metabolic process"/>
    <property type="evidence" value="ECO:0007669"/>
    <property type="project" value="InterPro"/>
</dbReference>
<keyword evidence="3" id="KW-0964">Secreted</keyword>
<dbReference type="InterPro" id="IPR033113">
    <property type="entry name" value="PLA2_histidine"/>
</dbReference>
<comment type="caution">
    <text evidence="14">The sequence shown here is derived from an EMBL/GenBank/DDBJ whole genome shotgun (WGS) entry which is preliminary data.</text>
</comment>
<evidence type="ECO:0000256" key="7">
    <source>
        <dbReference type="ARBA" id="ARBA00022963"/>
    </source>
</evidence>
<keyword evidence="5" id="KW-0378">Hydrolase</keyword>
<evidence type="ECO:0000256" key="10">
    <source>
        <dbReference type="PIRSR" id="PIRSR601211-2"/>
    </source>
</evidence>
<keyword evidence="6 10" id="KW-0106">Calcium</keyword>
<evidence type="ECO:0000313" key="15">
    <source>
        <dbReference type="Proteomes" id="UP000605970"/>
    </source>
</evidence>